<dbReference type="Pfam" id="PF12146">
    <property type="entry name" value="Hydrolase_4"/>
    <property type="match status" value="1"/>
</dbReference>
<evidence type="ECO:0000313" key="2">
    <source>
        <dbReference type="EMBL" id="CAK9220375.1"/>
    </source>
</evidence>
<dbReference type="InterPro" id="IPR022742">
    <property type="entry name" value="Hydrolase_4"/>
</dbReference>
<proteinExistence type="predicted"/>
<dbReference type="PANTHER" id="PTHR11614">
    <property type="entry name" value="PHOSPHOLIPASE-RELATED"/>
    <property type="match status" value="1"/>
</dbReference>
<protein>
    <recommendedName>
        <fullName evidence="1">Serine aminopeptidase S33 domain-containing protein</fullName>
    </recommendedName>
</protein>
<sequence length="346" mass="39087">MTNGNKIKYEEEFIVRRGLTMFTCRWLPANQEIKALVFLCHGYAVETSIFMKDTGIRLAKVGYAVFGIDFQGHGKSDGLQAYIPSYNDIVDDCIAFFKTVREREEYMNKARFLYGDSMGGAVALDIHRKEPQDWNGAILVAPMCKMADKMKPPPLVIAILMKLVKVFPTWKMVPTIDIINNAFKDPRKRQQVRTNPYAYQGMPRLKTALELFNATQALEKWLDQVSFPFLLLHGEADTVTDPEVSKELYKSAKSIDKEFKLYPGMWHALTSGETDENIDLVFADIIHWLNKCSLAGSVRGSPFCHADVCDVVAVSPVTAPKYESDLKSEFKPNGSVQLKKSSYPTT</sequence>
<dbReference type="Proteomes" id="UP001497512">
    <property type="component" value="Chromosome 3"/>
</dbReference>
<organism evidence="2 3">
    <name type="scientific">Sphagnum troendelagicum</name>
    <dbReference type="NCBI Taxonomy" id="128251"/>
    <lineage>
        <taxon>Eukaryota</taxon>
        <taxon>Viridiplantae</taxon>
        <taxon>Streptophyta</taxon>
        <taxon>Embryophyta</taxon>
        <taxon>Bryophyta</taxon>
        <taxon>Sphagnophytina</taxon>
        <taxon>Sphagnopsida</taxon>
        <taxon>Sphagnales</taxon>
        <taxon>Sphagnaceae</taxon>
        <taxon>Sphagnum</taxon>
    </lineage>
</organism>
<name>A0ABP0UG18_9BRYO</name>
<dbReference type="EMBL" id="OZ019895">
    <property type="protein sequence ID" value="CAK9220375.1"/>
    <property type="molecule type" value="Genomic_DNA"/>
</dbReference>
<dbReference type="InterPro" id="IPR000073">
    <property type="entry name" value="AB_hydrolase_1"/>
</dbReference>
<dbReference type="PRINTS" id="PR00111">
    <property type="entry name" value="ABHYDROLASE"/>
</dbReference>
<dbReference type="Gene3D" id="3.40.50.1820">
    <property type="entry name" value="alpha/beta hydrolase"/>
    <property type="match status" value="1"/>
</dbReference>
<dbReference type="InterPro" id="IPR051044">
    <property type="entry name" value="MAG_DAG_Lipase"/>
</dbReference>
<keyword evidence="3" id="KW-1185">Reference proteome</keyword>
<accession>A0ABP0UG18</accession>
<reference evidence="2" key="1">
    <citation type="submission" date="2024-02" db="EMBL/GenBank/DDBJ databases">
        <authorList>
            <consortium name="ELIXIR-Norway"/>
            <consortium name="Elixir Norway"/>
        </authorList>
    </citation>
    <scope>NUCLEOTIDE SEQUENCE</scope>
</reference>
<evidence type="ECO:0000259" key="1">
    <source>
        <dbReference type="Pfam" id="PF12146"/>
    </source>
</evidence>
<evidence type="ECO:0000313" key="3">
    <source>
        <dbReference type="Proteomes" id="UP001497512"/>
    </source>
</evidence>
<feature type="domain" description="Serine aminopeptidase S33" evidence="1">
    <location>
        <begin position="32"/>
        <end position="272"/>
    </location>
</feature>
<dbReference type="SUPFAM" id="SSF53474">
    <property type="entry name" value="alpha/beta-Hydrolases"/>
    <property type="match status" value="1"/>
</dbReference>
<gene>
    <name evidence="2" type="ORF">CSSPTR1EN2_LOCUS15425</name>
</gene>
<dbReference type="InterPro" id="IPR029058">
    <property type="entry name" value="AB_hydrolase_fold"/>
</dbReference>